<sequence length="389" mass="42219">MAVATVVALAALFQPLVASRVPSHPNAACAVFTLPVPVSVQQPVYDIAHVDNDIEATQFAINADTWSFPQPSERVVNNITIDETFDISVQLCVPDEQAKRSSLHLATHGWVFDKRYWDVIVNPSEYSYVQAALDNGYSILTYDRLGTGLSDKPNAYTTVQFPVEIAILSKMTELARTGDILTLAKKSNHALPHVTFEKVIHVGHSTGTFLSSAVISLFPGLSDAAVLTGLPPNKYLNALKATSIGFKRSRGSWPSGYIAGDGRAFQVGFFSDRRNASGFGGFEPGLLEYGNSIQQPITVGEWQSSHSIPPPSASKFTGPVQYVVAEYDFIACLGNCKNTYTLDSLEALFPNVADLDVYIQPATGHGLTMHRGARVGYQATFDWLAEQGL</sequence>
<organism evidence="1 2">
    <name type="scientific">Vermiconidia calcicola</name>
    <dbReference type="NCBI Taxonomy" id="1690605"/>
    <lineage>
        <taxon>Eukaryota</taxon>
        <taxon>Fungi</taxon>
        <taxon>Dikarya</taxon>
        <taxon>Ascomycota</taxon>
        <taxon>Pezizomycotina</taxon>
        <taxon>Dothideomycetes</taxon>
        <taxon>Dothideomycetidae</taxon>
        <taxon>Mycosphaerellales</taxon>
        <taxon>Extremaceae</taxon>
        <taxon>Vermiconidia</taxon>
    </lineage>
</organism>
<reference evidence="1" key="1">
    <citation type="submission" date="2023-07" db="EMBL/GenBank/DDBJ databases">
        <title>Black Yeasts Isolated from many extreme environments.</title>
        <authorList>
            <person name="Coleine C."/>
            <person name="Stajich J.E."/>
            <person name="Selbmann L."/>
        </authorList>
    </citation>
    <scope>NUCLEOTIDE SEQUENCE</scope>
    <source>
        <strain evidence="1">CCFEE 5714</strain>
    </source>
</reference>
<accession>A0ACC3NFZ3</accession>
<protein>
    <submittedName>
        <fullName evidence="1">Uncharacterized protein</fullName>
    </submittedName>
</protein>
<keyword evidence="2" id="KW-1185">Reference proteome</keyword>
<dbReference type="EMBL" id="JAUTXU010000044">
    <property type="protein sequence ID" value="KAK3716132.1"/>
    <property type="molecule type" value="Genomic_DNA"/>
</dbReference>
<evidence type="ECO:0000313" key="1">
    <source>
        <dbReference type="EMBL" id="KAK3716132.1"/>
    </source>
</evidence>
<comment type="caution">
    <text evidence="1">The sequence shown here is derived from an EMBL/GenBank/DDBJ whole genome shotgun (WGS) entry which is preliminary data.</text>
</comment>
<name>A0ACC3NFZ3_9PEZI</name>
<proteinExistence type="predicted"/>
<dbReference type="Proteomes" id="UP001281147">
    <property type="component" value="Unassembled WGS sequence"/>
</dbReference>
<evidence type="ECO:0000313" key="2">
    <source>
        <dbReference type="Proteomes" id="UP001281147"/>
    </source>
</evidence>
<gene>
    <name evidence="1" type="ORF">LTR37_006577</name>
</gene>